<keyword evidence="1" id="KW-0472">Membrane</keyword>
<keyword evidence="3" id="KW-1185">Reference proteome</keyword>
<protein>
    <submittedName>
        <fullName evidence="2">Uncharacterized protein</fullName>
    </submittedName>
</protein>
<accession>A0A2I2FCI8</accession>
<name>A0A2I2FCI8_ASPCN</name>
<dbReference type="Proteomes" id="UP000234585">
    <property type="component" value="Unassembled WGS sequence"/>
</dbReference>
<keyword evidence="1" id="KW-1133">Transmembrane helix</keyword>
<keyword evidence="1" id="KW-0812">Transmembrane</keyword>
<dbReference type="RefSeq" id="XP_024672358.1">
    <property type="nucleotide sequence ID" value="XM_024812509.1"/>
</dbReference>
<evidence type="ECO:0000313" key="3">
    <source>
        <dbReference type="Proteomes" id="UP000234585"/>
    </source>
</evidence>
<evidence type="ECO:0000313" key="2">
    <source>
        <dbReference type="EMBL" id="PLB38346.1"/>
    </source>
</evidence>
<dbReference type="EMBL" id="KZ559136">
    <property type="protein sequence ID" value="PLB38346.1"/>
    <property type="molecule type" value="Genomic_DNA"/>
</dbReference>
<dbReference type="GeneID" id="36519669"/>
<dbReference type="AlphaFoldDB" id="A0A2I2FCI8"/>
<sequence>MGGHGCLFFLASTSSLLYGHDTFIVVAFFFLLFSFVFFGCFFLPFHCYIDIHLLFLIS</sequence>
<feature type="transmembrane region" description="Helical" evidence="1">
    <location>
        <begin position="23"/>
        <end position="49"/>
    </location>
</feature>
<organism evidence="2 3">
    <name type="scientific">Aspergillus candidus</name>
    <dbReference type="NCBI Taxonomy" id="41067"/>
    <lineage>
        <taxon>Eukaryota</taxon>
        <taxon>Fungi</taxon>
        <taxon>Dikarya</taxon>
        <taxon>Ascomycota</taxon>
        <taxon>Pezizomycotina</taxon>
        <taxon>Eurotiomycetes</taxon>
        <taxon>Eurotiomycetidae</taxon>
        <taxon>Eurotiales</taxon>
        <taxon>Aspergillaceae</taxon>
        <taxon>Aspergillus</taxon>
        <taxon>Aspergillus subgen. Circumdati</taxon>
    </lineage>
</organism>
<reference evidence="2 3" key="1">
    <citation type="submission" date="2017-12" db="EMBL/GenBank/DDBJ databases">
        <authorList>
            <consortium name="DOE Joint Genome Institute"/>
            <person name="Haridas S."/>
            <person name="Kjaerbolling I."/>
            <person name="Vesth T.C."/>
            <person name="Frisvad J.C."/>
            <person name="Nybo J.L."/>
            <person name="Theobald S."/>
            <person name="Kuo A."/>
            <person name="Bowyer P."/>
            <person name="Matsuda Y."/>
            <person name="Mondo S."/>
            <person name="Lyhne E.K."/>
            <person name="Kogle M.E."/>
            <person name="Clum A."/>
            <person name="Lipzen A."/>
            <person name="Salamov A."/>
            <person name="Ngan C.Y."/>
            <person name="Daum C."/>
            <person name="Chiniquy J."/>
            <person name="Barry K."/>
            <person name="LaButti K."/>
            <person name="Simmons B.A."/>
            <person name="Magnuson J.K."/>
            <person name="Mortensen U.H."/>
            <person name="Larsen T.O."/>
            <person name="Grigoriev I.V."/>
            <person name="Baker S.E."/>
            <person name="Andersen M.R."/>
            <person name="Nordberg H.P."/>
            <person name="Cantor M.N."/>
            <person name="Hua S.X."/>
        </authorList>
    </citation>
    <scope>NUCLEOTIDE SEQUENCE [LARGE SCALE GENOMIC DNA]</scope>
    <source>
        <strain evidence="2 3">CBS 102.13</strain>
    </source>
</reference>
<gene>
    <name evidence="2" type="ORF">BDW47DRAFT_105239</name>
</gene>
<proteinExistence type="predicted"/>
<evidence type="ECO:0000256" key="1">
    <source>
        <dbReference type="SAM" id="Phobius"/>
    </source>
</evidence>